<protein>
    <recommendedName>
        <fullName evidence="3">McrBC 5-methylcytosine restriction system component-like protein</fullName>
    </recommendedName>
</protein>
<dbReference type="PANTHER" id="PTHR38733">
    <property type="entry name" value="PROTEIN MCRC"/>
    <property type="match status" value="1"/>
</dbReference>
<gene>
    <name evidence="1" type="ORF">C492_11790</name>
</gene>
<evidence type="ECO:0008006" key="3">
    <source>
        <dbReference type="Google" id="ProtNLM"/>
    </source>
</evidence>
<proteinExistence type="predicted"/>
<name>L9X9X8_9EURY</name>
<reference evidence="1 2" key="1">
    <citation type="journal article" date="2014" name="PLoS Genet.">
        <title>Phylogenetically driven sequencing of extremely halophilic archaea reveals strategies for static and dynamic osmo-response.</title>
        <authorList>
            <person name="Becker E.A."/>
            <person name="Seitzer P.M."/>
            <person name="Tritt A."/>
            <person name="Larsen D."/>
            <person name="Krusor M."/>
            <person name="Yao A.I."/>
            <person name="Wu D."/>
            <person name="Madern D."/>
            <person name="Eisen J.A."/>
            <person name="Darling A.E."/>
            <person name="Facciotti M.T."/>
        </authorList>
    </citation>
    <scope>NUCLEOTIDE SEQUENCE [LARGE SCALE GENOMIC DNA]</scope>
    <source>
        <strain evidence="1 2">DSM 18795</strain>
    </source>
</reference>
<dbReference type="EMBL" id="AOIA01000114">
    <property type="protein sequence ID" value="ELY58495.1"/>
    <property type="molecule type" value="Genomic_DNA"/>
</dbReference>
<dbReference type="OrthoDB" id="255436at2157"/>
<dbReference type="PATRIC" id="fig|1227498.3.peg.2285"/>
<evidence type="ECO:0000313" key="1">
    <source>
        <dbReference type="EMBL" id="ELY58495.1"/>
    </source>
</evidence>
<comment type="caution">
    <text evidence="1">The sequence shown here is derived from an EMBL/GenBank/DDBJ whole genome shotgun (WGS) entry which is preliminary data.</text>
</comment>
<dbReference type="PANTHER" id="PTHR38733:SF1">
    <property type="entry name" value="TYPE IV METHYL-DIRECTED RESTRICTION ENZYME ECOKMCRBC"/>
    <property type="match status" value="1"/>
</dbReference>
<evidence type="ECO:0000313" key="2">
    <source>
        <dbReference type="Proteomes" id="UP000011531"/>
    </source>
</evidence>
<dbReference type="Pfam" id="PF10117">
    <property type="entry name" value="McrBC"/>
    <property type="match status" value="1"/>
</dbReference>
<dbReference type="AlphaFoldDB" id="L9X9X8"/>
<organism evidence="1 2">
    <name type="scientific">Natronococcus jeotgali DSM 18795</name>
    <dbReference type="NCBI Taxonomy" id="1227498"/>
    <lineage>
        <taxon>Archaea</taxon>
        <taxon>Methanobacteriati</taxon>
        <taxon>Methanobacteriota</taxon>
        <taxon>Stenosarchaea group</taxon>
        <taxon>Halobacteria</taxon>
        <taxon>Halobacteriales</taxon>
        <taxon>Natrialbaceae</taxon>
        <taxon>Natronococcus</taxon>
    </lineage>
</organism>
<sequence length="607" mass="69961">MSATQLPSQVSIREHGERSIKCPPGIEEQLEKAAFEQESANVFVKRRRSVEDNTEYKVVEARIEGDELTLSVEDIVGIVNLTPTSRLQIEPKIGWSEILDMFLTVQRYNRSLDYHGIPIKDFLSEDIQLEDIFIVIAVNYLNSLEPLQRHGFIRQFQTKRVDAIDSRGRIDVERSLLNIETGVPKQHYVQKVIDYNTPINALIHCAGKQLLQLFQTRSDQHTQEEYYRIFSDLHNAVNELESMGINGNTGNPAVYREITSDQLPRQRGYYNRIVDVSKMILSSTTGQSLESGDEELTMDYLFDMENLFEEFTQIVLEEEIHDLRSNPLYSGLDDVRVKSKDVIYPYEDTNQARHQPDHVLYKGNSPIAVLDSKYYEKDRDPSMIRPIRSQMFSYAFLLDVDQMALLCPEGHQNVRSLRGRSGEISVVSSDRTFTTDRYRKAIREYLLTVLDDAFVESQVVADIRDETICHADIETNSVEEVLESDTLALDNVVGLSRSIFNQAVSESRKIRALRELDRGPRRNIQIGLREKLEEFEEFDRCIPIFIDRAETIVGSDLERGNEVPEDEESEWDGEILRLHFVKTGKTELIKTIETIDCFPLDWEGDLD</sequence>
<dbReference type="STRING" id="1227498.C492_11790"/>
<accession>L9X9X8</accession>
<dbReference type="RefSeq" id="WP_008423631.1">
    <property type="nucleotide sequence ID" value="NZ_AOIA01000114.1"/>
</dbReference>
<keyword evidence="2" id="KW-1185">Reference proteome</keyword>
<dbReference type="Proteomes" id="UP000011531">
    <property type="component" value="Unassembled WGS sequence"/>
</dbReference>
<dbReference type="InterPro" id="IPR019292">
    <property type="entry name" value="McrC"/>
</dbReference>